<accession>A0A8U0A6T9</accession>
<dbReference type="AlphaFoldDB" id="A0A8U0A6T9"/>
<dbReference type="Gene3D" id="3.40.980.10">
    <property type="entry name" value="MoaB/Mog-like domain"/>
    <property type="match status" value="1"/>
</dbReference>
<geneLocation type="plasmid" evidence="5 6">
    <name>unnamed2</name>
</geneLocation>
<dbReference type="SUPFAM" id="SSF53218">
    <property type="entry name" value="Molybdenum cofactor biosynthesis proteins"/>
    <property type="match status" value="1"/>
</dbReference>
<feature type="region of interest" description="Disordered" evidence="3">
    <location>
        <begin position="1"/>
        <end position="23"/>
    </location>
</feature>
<dbReference type="KEGG" id="haad:MW046_16920"/>
<dbReference type="EMBL" id="CP096021">
    <property type="protein sequence ID" value="UPM44714.1"/>
    <property type="molecule type" value="Genomic_DNA"/>
</dbReference>
<keyword evidence="6" id="KW-1185">Reference proteome</keyword>
<evidence type="ECO:0000256" key="1">
    <source>
        <dbReference type="ARBA" id="ARBA00006112"/>
    </source>
</evidence>
<dbReference type="Proteomes" id="UP000831768">
    <property type="component" value="Plasmid unnamed2"/>
</dbReference>
<dbReference type="GO" id="GO:0006777">
    <property type="term" value="P:Mo-molybdopterin cofactor biosynthetic process"/>
    <property type="evidence" value="ECO:0007669"/>
    <property type="project" value="UniProtKB-KW"/>
</dbReference>
<dbReference type="InterPro" id="IPR012245">
    <property type="entry name" value="MoaB"/>
</dbReference>
<name>A0A8U0A6T9_9EURY</name>
<comment type="similarity">
    <text evidence="1">Belongs to the MoaB/Mog family.</text>
</comment>
<organism evidence="5 6">
    <name type="scientific">Halocatena salina</name>
    <dbReference type="NCBI Taxonomy" id="2934340"/>
    <lineage>
        <taxon>Archaea</taxon>
        <taxon>Methanobacteriati</taxon>
        <taxon>Methanobacteriota</taxon>
        <taxon>Stenosarchaea group</taxon>
        <taxon>Halobacteria</taxon>
        <taxon>Halobacteriales</taxon>
        <taxon>Natronomonadaceae</taxon>
        <taxon>Halocatena</taxon>
    </lineage>
</organism>
<evidence type="ECO:0000313" key="6">
    <source>
        <dbReference type="Proteomes" id="UP000831768"/>
    </source>
</evidence>
<dbReference type="SMART" id="SM00852">
    <property type="entry name" value="MoCF_biosynth"/>
    <property type="match status" value="1"/>
</dbReference>
<dbReference type="GeneID" id="71929765"/>
<dbReference type="InterPro" id="IPR001453">
    <property type="entry name" value="MoaB/Mog_dom"/>
</dbReference>
<dbReference type="PIRSF" id="PIRSF006443">
    <property type="entry name" value="MoaB"/>
    <property type="match status" value="1"/>
</dbReference>
<gene>
    <name evidence="5" type="ORF">MW046_16920</name>
</gene>
<proteinExistence type="inferred from homology"/>
<evidence type="ECO:0000256" key="3">
    <source>
        <dbReference type="SAM" id="MobiDB-lite"/>
    </source>
</evidence>
<sequence length="194" mass="20821">MSGSDHELSAIEDRRTTDTDGHDCIDPIGVAIVTVSSSRSETGEKPSLDSSGDTIANVLESAGHVVTHRRMVSDDYVQIKSTVSECLDQPDVDVVVTTGGTGVTVDDITPDAVENLFDRELPGFGEAFRWLSWEEVRTRIVSTRATAGIARDVPVFVLPGSENAVRLATVEIISEEAPHLAGLATRHMASECDE</sequence>
<dbReference type="InterPro" id="IPR036425">
    <property type="entry name" value="MoaB/Mog-like_dom_sf"/>
</dbReference>
<dbReference type="PANTHER" id="PTHR43232:SF2">
    <property type="entry name" value="MOLYBDENUM COFACTOR BIOSYNTHESIS PROTEIN B"/>
    <property type="match status" value="1"/>
</dbReference>
<keyword evidence="2" id="KW-0501">Molybdenum cofactor biosynthesis</keyword>
<evidence type="ECO:0000313" key="5">
    <source>
        <dbReference type="EMBL" id="UPM44714.1"/>
    </source>
</evidence>
<dbReference type="Pfam" id="PF00994">
    <property type="entry name" value="MoCF_biosynth"/>
    <property type="match status" value="1"/>
</dbReference>
<feature type="domain" description="MoaB/Mog" evidence="4">
    <location>
        <begin position="31"/>
        <end position="180"/>
    </location>
</feature>
<dbReference type="RefSeq" id="WP_247995368.1">
    <property type="nucleotide sequence ID" value="NZ_CP096021.1"/>
</dbReference>
<evidence type="ECO:0000256" key="2">
    <source>
        <dbReference type="ARBA" id="ARBA00023150"/>
    </source>
</evidence>
<reference evidence="5" key="1">
    <citation type="submission" date="2022-04" db="EMBL/GenBank/DDBJ databases">
        <title>Halocatena sp. nov., isolated from a salt lake.</title>
        <authorList>
            <person name="Cui H.-L."/>
        </authorList>
    </citation>
    <scope>NUCLEOTIDE SEQUENCE</scope>
    <source>
        <strain evidence="5">AD-1</strain>
        <plasmid evidence="5">unnamed2</plasmid>
    </source>
</reference>
<protein>
    <submittedName>
        <fullName evidence="5">Molybdopterin-binding protein</fullName>
    </submittedName>
</protein>
<dbReference type="InterPro" id="IPR008284">
    <property type="entry name" value="MoCF_biosynth_CS"/>
</dbReference>
<dbReference type="PROSITE" id="PS01078">
    <property type="entry name" value="MOCF_BIOSYNTHESIS_1"/>
    <property type="match status" value="1"/>
</dbReference>
<dbReference type="PANTHER" id="PTHR43232">
    <property type="entry name" value="MOLYBDENUM COFACTOR BIOSYNTHESIS PROTEIN B"/>
    <property type="match status" value="1"/>
</dbReference>
<evidence type="ECO:0000259" key="4">
    <source>
        <dbReference type="SMART" id="SM00852"/>
    </source>
</evidence>
<dbReference type="GO" id="GO:0005829">
    <property type="term" value="C:cytosol"/>
    <property type="evidence" value="ECO:0007669"/>
    <property type="project" value="TreeGrafter"/>
</dbReference>
<keyword evidence="5" id="KW-0614">Plasmid</keyword>
<dbReference type="NCBIfam" id="TIGR00177">
    <property type="entry name" value="molyb_syn"/>
    <property type="match status" value="1"/>
</dbReference>